<evidence type="ECO:0000313" key="1">
    <source>
        <dbReference type="EMBL" id="CAB4267103.1"/>
    </source>
</evidence>
<dbReference type="AlphaFoldDB" id="A0A6J5W7L0"/>
<protein>
    <submittedName>
        <fullName evidence="2">Uncharacterized protein</fullName>
    </submittedName>
</protein>
<reference evidence="2 3" key="2">
    <citation type="submission" date="2020-05" db="EMBL/GenBank/DDBJ databases">
        <authorList>
            <person name="Campoy J."/>
            <person name="Schneeberger K."/>
            <person name="Spophaly S."/>
        </authorList>
    </citation>
    <scope>NUCLEOTIDE SEQUENCE [LARGE SCALE GENOMIC DNA]</scope>
    <source>
        <strain evidence="2">PruArmRojPasFocal</strain>
    </source>
</reference>
<dbReference type="Proteomes" id="UP000507222">
    <property type="component" value="Unassembled WGS sequence"/>
</dbReference>
<name>A0A6J5W7L0_PRUAR</name>
<dbReference type="EMBL" id="CAEKDK010000001">
    <property type="protein sequence ID" value="CAB4267103.1"/>
    <property type="molecule type" value="Genomic_DNA"/>
</dbReference>
<accession>A0A6J5W7L0</accession>
<reference evidence="4" key="1">
    <citation type="journal article" date="2020" name="Genome Biol.">
        <title>Gamete binning: chromosome-level and haplotype-resolved genome assembly enabled by high-throughput single-cell sequencing of gamete genomes.</title>
        <authorList>
            <person name="Campoy J.A."/>
            <person name="Sun H."/>
            <person name="Goel M."/>
            <person name="Jiao W.-B."/>
            <person name="Folz-Donahue K."/>
            <person name="Wang N."/>
            <person name="Rubio M."/>
            <person name="Liu C."/>
            <person name="Kukat C."/>
            <person name="Ruiz D."/>
            <person name="Huettel B."/>
            <person name="Schneeberger K."/>
        </authorList>
    </citation>
    <scope>NUCLEOTIDE SEQUENCE [LARGE SCALE GENOMIC DNA]</scope>
    <source>
        <strain evidence="4">cv. Rojo Pasion</strain>
    </source>
</reference>
<evidence type="ECO:0000313" key="2">
    <source>
        <dbReference type="EMBL" id="CAB4297599.1"/>
    </source>
</evidence>
<evidence type="ECO:0000313" key="4">
    <source>
        <dbReference type="Proteomes" id="UP000507245"/>
    </source>
</evidence>
<dbReference type="EMBL" id="CAEKKB010000001">
    <property type="protein sequence ID" value="CAB4297599.1"/>
    <property type="molecule type" value="Genomic_DNA"/>
</dbReference>
<organism evidence="2 4">
    <name type="scientific">Prunus armeniaca</name>
    <name type="common">Apricot</name>
    <name type="synonym">Armeniaca vulgaris</name>
    <dbReference type="NCBI Taxonomy" id="36596"/>
    <lineage>
        <taxon>Eukaryota</taxon>
        <taxon>Viridiplantae</taxon>
        <taxon>Streptophyta</taxon>
        <taxon>Embryophyta</taxon>
        <taxon>Tracheophyta</taxon>
        <taxon>Spermatophyta</taxon>
        <taxon>Magnoliopsida</taxon>
        <taxon>eudicotyledons</taxon>
        <taxon>Gunneridae</taxon>
        <taxon>Pentapetalae</taxon>
        <taxon>rosids</taxon>
        <taxon>fabids</taxon>
        <taxon>Rosales</taxon>
        <taxon>Rosaceae</taxon>
        <taxon>Amygdaloideae</taxon>
        <taxon>Amygdaleae</taxon>
        <taxon>Prunus</taxon>
    </lineage>
</organism>
<evidence type="ECO:0000313" key="3">
    <source>
        <dbReference type="Proteomes" id="UP000507222"/>
    </source>
</evidence>
<sequence>MGPFDFGIGSTTEARAVKMALRRASEDGTTFSFSKSHHHLLLFYTPIGEPTTGDNDSDDDDHLLFHSTIQSF</sequence>
<keyword evidence="4" id="KW-1185">Reference proteome</keyword>
<proteinExistence type="predicted"/>
<dbReference type="Proteomes" id="UP000507245">
    <property type="component" value="Unassembled WGS sequence"/>
</dbReference>
<gene>
    <name evidence="1" type="ORF">CURHAP_LOCUS9670</name>
    <name evidence="2" type="ORF">ORAREDHAP_LOCUS9568</name>
</gene>